<evidence type="ECO:0000313" key="3">
    <source>
        <dbReference type="Proteomes" id="UP000184603"/>
    </source>
</evidence>
<protein>
    <submittedName>
        <fullName evidence="2">Uncharacterized protein</fullName>
    </submittedName>
</protein>
<proteinExistence type="predicted"/>
<organism evidence="2 3">
    <name type="scientific">Desulfopila aestuarii DSM 18488</name>
    <dbReference type="NCBI Taxonomy" id="1121416"/>
    <lineage>
        <taxon>Bacteria</taxon>
        <taxon>Pseudomonadati</taxon>
        <taxon>Thermodesulfobacteriota</taxon>
        <taxon>Desulfobulbia</taxon>
        <taxon>Desulfobulbales</taxon>
        <taxon>Desulfocapsaceae</taxon>
        <taxon>Desulfopila</taxon>
    </lineage>
</organism>
<keyword evidence="3" id="KW-1185">Reference proteome</keyword>
<feature type="transmembrane region" description="Helical" evidence="1">
    <location>
        <begin position="24"/>
        <end position="47"/>
    </location>
</feature>
<name>A0A1M7YBL5_9BACT</name>
<keyword evidence="1" id="KW-0472">Membrane</keyword>
<evidence type="ECO:0000313" key="2">
    <source>
        <dbReference type="EMBL" id="SHO50013.1"/>
    </source>
</evidence>
<dbReference type="AlphaFoldDB" id="A0A1M7YBL5"/>
<dbReference type="Proteomes" id="UP000184603">
    <property type="component" value="Unassembled WGS sequence"/>
</dbReference>
<dbReference type="EMBL" id="FRFE01000016">
    <property type="protein sequence ID" value="SHO50013.1"/>
    <property type="molecule type" value="Genomic_DNA"/>
</dbReference>
<sequence>MAELKTEEGKKGDRQLGRTGERSYGMLLFSIIIRAAHQVGAAIFLAVYLLHWEGGNSRLYTWLVMGSGLILVVTEWLRHRQLYREISGMVTMGKCVMLGGIIHGLFPQEPFVLIVFVAASLGAHAPKNIRHRLLW</sequence>
<keyword evidence="1" id="KW-1133">Transmembrane helix</keyword>
<reference evidence="2 3" key="1">
    <citation type="submission" date="2016-12" db="EMBL/GenBank/DDBJ databases">
        <authorList>
            <person name="Song W.-J."/>
            <person name="Kurnit D.M."/>
        </authorList>
    </citation>
    <scope>NUCLEOTIDE SEQUENCE [LARGE SCALE GENOMIC DNA]</scope>
    <source>
        <strain evidence="2 3">DSM 18488</strain>
    </source>
</reference>
<dbReference type="OrthoDB" id="5402313at2"/>
<keyword evidence="1" id="KW-0812">Transmembrane</keyword>
<gene>
    <name evidence="2" type="ORF">SAMN02745220_03216</name>
</gene>
<feature type="transmembrane region" description="Helical" evidence="1">
    <location>
        <begin position="59"/>
        <end position="77"/>
    </location>
</feature>
<dbReference type="RefSeq" id="WP_073614685.1">
    <property type="nucleotide sequence ID" value="NZ_FRFE01000016.1"/>
</dbReference>
<evidence type="ECO:0000256" key="1">
    <source>
        <dbReference type="SAM" id="Phobius"/>
    </source>
</evidence>
<accession>A0A1M7YBL5</accession>